<evidence type="ECO:0000313" key="3">
    <source>
        <dbReference type="Proteomes" id="UP000640485"/>
    </source>
</evidence>
<keyword evidence="3" id="KW-1185">Reference proteome</keyword>
<sequence>MRPLIRPILTVLMLALAAPAALPAFAQQLPPEPDGTLLPHSDRFRPLPFHEIATLVGERYAGRMLAAQTRQPSPEERASGAQLVYEFRLLTPQRNLLIIRLDARTGRFLDVAGRGQIKARIRPGIGAGAVARDR</sequence>
<dbReference type="Proteomes" id="UP000640485">
    <property type="component" value="Unassembled WGS sequence"/>
</dbReference>
<evidence type="ECO:0000256" key="1">
    <source>
        <dbReference type="SAM" id="SignalP"/>
    </source>
</evidence>
<dbReference type="EMBL" id="JAEPRQ010000006">
    <property type="protein sequence ID" value="MBK4217304.1"/>
    <property type="molecule type" value="Genomic_DNA"/>
</dbReference>
<evidence type="ECO:0000313" key="2">
    <source>
        <dbReference type="EMBL" id="MBK4217304.1"/>
    </source>
</evidence>
<comment type="caution">
    <text evidence="2">The sequence shown here is derived from an EMBL/GenBank/DDBJ whole genome shotgun (WGS) entry which is preliminary data.</text>
</comment>
<reference evidence="2" key="1">
    <citation type="submission" date="2021-01" db="EMBL/GenBank/DDBJ databases">
        <title>Paracoccus amoyensis sp. nov., isolated from the surface seawater along the coast of Xiamen Island, China.</title>
        <authorList>
            <person name="Lyu L."/>
        </authorList>
    </citation>
    <scope>NUCLEOTIDE SEQUENCE</scope>
    <source>
        <strain evidence="2">MJ17</strain>
    </source>
</reference>
<proteinExistence type="predicted"/>
<keyword evidence="1" id="KW-0732">Signal</keyword>
<gene>
    <name evidence="2" type="ORF">JJJ17_15345</name>
</gene>
<feature type="signal peptide" evidence="1">
    <location>
        <begin position="1"/>
        <end position="26"/>
    </location>
</feature>
<feature type="chain" id="PRO_5037394991" evidence="1">
    <location>
        <begin position="27"/>
        <end position="134"/>
    </location>
</feature>
<protein>
    <submittedName>
        <fullName evidence="2">PepSY domain-containing protein</fullName>
    </submittedName>
</protein>
<name>A0A934W206_9RHOB</name>
<accession>A0A934W206</accession>
<dbReference type="AlphaFoldDB" id="A0A934W206"/>
<organism evidence="2 3">
    <name type="scientific">Paracoccus caeni</name>
    <dbReference type="NCBI Taxonomy" id="657651"/>
    <lineage>
        <taxon>Bacteria</taxon>
        <taxon>Pseudomonadati</taxon>
        <taxon>Pseudomonadota</taxon>
        <taxon>Alphaproteobacteria</taxon>
        <taxon>Rhodobacterales</taxon>
        <taxon>Paracoccaceae</taxon>
        <taxon>Paracoccus</taxon>
    </lineage>
</organism>